<evidence type="ECO:0000256" key="1">
    <source>
        <dbReference type="SAM" id="SignalP"/>
    </source>
</evidence>
<dbReference type="Gramene" id="OB06G35130.1">
    <property type="protein sequence ID" value="OB06G35130.1"/>
    <property type="gene ID" value="OB06G35130"/>
</dbReference>
<accession>J3MHL9</accession>
<dbReference type="EnsemblPlants" id="OB06G35130.1">
    <property type="protein sequence ID" value="OB06G35130.1"/>
    <property type="gene ID" value="OB06G35130"/>
</dbReference>
<dbReference type="AlphaFoldDB" id="J3MHL9"/>
<feature type="signal peptide" evidence="1">
    <location>
        <begin position="1"/>
        <end position="31"/>
    </location>
</feature>
<keyword evidence="3" id="KW-1185">Reference proteome</keyword>
<reference evidence="2" key="1">
    <citation type="journal article" date="2013" name="Nat. Commun.">
        <title>Whole-genome sequencing of Oryza brachyantha reveals mechanisms underlying Oryza genome evolution.</title>
        <authorList>
            <person name="Chen J."/>
            <person name="Huang Q."/>
            <person name="Gao D."/>
            <person name="Wang J."/>
            <person name="Lang Y."/>
            <person name="Liu T."/>
            <person name="Li B."/>
            <person name="Bai Z."/>
            <person name="Luis Goicoechea J."/>
            <person name="Liang C."/>
            <person name="Chen C."/>
            <person name="Zhang W."/>
            <person name="Sun S."/>
            <person name="Liao Y."/>
            <person name="Zhang X."/>
            <person name="Yang L."/>
            <person name="Song C."/>
            <person name="Wang M."/>
            <person name="Shi J."/>
            <person name="Liu G."/>
            <person name="Liu J."/>
            <person name="Zhou H."/>
            <person name="Zhou W."/>
            <person name="Yu Q."/>
            <person name="An N."/>
            <person name="Chen Y."/>
            <person name="Cai Q."/>
            <person name="Wang B."/>
            <person name="Liu B."/>
            <person name="Min J."/>
            <person name="Huang Y."/>
            <person name="Wu H."/>
            <person name="Li Z."/>
            <person name="Zhang Y."/>
            <person name="Yin Y."/>
            <person name="Song W."/>
            <person name="Jiang J."/>
            <person name="Jackson S.A."/>
            <person name="Wing R.A."/>
            <person name="Wang J."/>
            <person name="Chen M."/>
        </authorList>
    </citation>
    <scope>NUCLEOTIDE SEQUENCE [LARGE SCALE GENOMIC DNA]</scope>
    <source>
        <strain evidence="2">cv. IRGC 101232</strain>
    </source>
</reference>
<dbReference type="HOGENOM" id="CLU_2472667_0_0_1"/>
<proteinExistence type="predicted"/>
<name>J3MHL9_ORYBR</name>
<organism evidence="2">
    <name type="scientific">Oryza brachyantha</name>
    <name type="common">malo sina</name>
    <dbReference type="NCBI Taxonomy" id="4533"/>
    <lineage>
        <taxon>Eukaryota</taxon>
        <taxon>Viridiplantae</taxon>
        <taxon>Streptophyta</taxon>
        <taxon>Embryophyta</taxon>
        <taxon>Tracheophyta</taxon>
        <taxon>Spermatophyta</taxon>
        <taxon>Magnoliopsida</taxon>
        <taxon>Liliopsida</taxon>
        <taxon>Poales</taxon>
        <taxon>Poaceae</taxon>
        <taxon>BOP clade</taxon>
        <taxon>Oryzoideae</taxon>
        <taxon>Oryzeae</taxon>
        <taxon>Oryzinae</taxon>
        <taxon>Oryza</taxon>
    </lineage>
</organism>
<dbReference type="Proteomes" id="UP000006038">
    <property type="component" value="Chromosome 6"/>
</dbReference>
<keyword evidence="1" id="KW-0732">Signal</keyword>
<sequence>MNKTTLSLNILMVYRCLLVLHILLAKQPARSCLIHPLLPTAAPPFLPPRDSSSSSLSLTLMSDRDCQVSLPQEALTTVAVPGFSFNSN</sequence>
<protein>
    <submittedName>
        <fullName evidence="2">Uncharacterized protein</fullName>
    </submittedName>
</protein>
<feature type="chain" id="PRO_5003773881" evidence="1">
    <location>
        <begin position="32"/>
        <end position="88"/>
    </location>
</feature>
<reference evidence="2" key="2">
    <citation type="submission" date="2013-04" db="UniProtKB">
        <authorList>
            <consortium name="EnsemblPlants"/>
        </authorList>
    </citation>
    <scope>IDENTIFICATION</scope>
</reference>
<evidence type="ECO:0000313" key="3">
    <source>
        <dbReference type="Proteomes" id="UP000006038"/>
    </source>
</evidence>
<evidence type="ECO:0000313" key="2">
    <source>
        <dbReference type="EnsemblPlants" id="OB06G35130.1"/>
    </source>
</evidence>